<accession>A0A1E3KYY4</accession>
<keyword evidence="8" id="KW-1185">Reference proteome</keyword>
<evidence type="ECO:0000256" key="1">
    <source>
        <dbReference type="ARBA" id="ARBA00004141"/>
    </source>
</evidence>
<sequence>MLPLYKKYWRTAFDIGIVILTVYLVLLLASKLYHIAAPIFLSFIIFALIEPFAMFLHRRGLPKMVCSAIAVLTFVLFLLGALFGAGLIFISQSAQIADNLPEYAKIVQSHFTRLTTLMHQEMNTLPDNVTQRINEYFAIFTGNLAIWGKAAFNYVLGWLSSFSTFIANFAVGIILAFFLSAEINLWRRVATERTPNTLKKAYFFLKEHVFYAIGAYLKAQFIMVMITFVLVYIGLLILGVNNAFSISLLSAAFDILPLLGIPVIFIPWIVYLFVVGETGLAIGLIVLLVVVMLTRQLLEPKITGNSIGISSAYLMLSAMIISLSIFGVVGLVLSPILIILLKELWLQGYLQRWIRLPQEEFEPIQEDDPAPPVQ</sequence>
<dbReference type="RefSeq" id="WP_069329196.1">
    <property type="nucleotide sequence ID" value="NZ_MDER01000075.1"/>
</dbReference>
<keyword evidence="5 6" id="KW-0472">Membrane</keyword>
<comment type="similarity">
    <text evidence="2">Belongs to the autoinducer-2 exporter (AI-2E) (TC 2.A.86) family.</text>
</comment>
<comment type="caution">
    <text evidence="7">The sequence shown here is derived from an EMBL/GenBank/DDBJ whole genome shotgun (WGS) entry which is preliminary data.</text>
</comment>
<dbReference type="InterPro" id="IPR002549">
    <property type="entry name" value="AI-2E-like"/>
</dbReference>
<organism evidence="7 8">
    <name type="scientific">Paenibacillus nuruki</name>
    <dbReference type="NCBI Taxonomy" id="1886670"/>
    <lineage>
        <taxon>Bacteria</taxon>
        <taxon>Bacillati</taxon>
        <taxon>Bacillota</taxon>
        <taxon>Bacilli</taxon>
        <taxon>Bacillales</taxon>
        <taxon>Paenibacillaceae</taxon>
        <taxon>Paenibacillus</taxon>
    </lineage>
</organism>
<feature type="transmembrane region" description="Helical" evidence="6">
    <location>
        <begin position="313"/>
        <end position="341"/>
    </location>
</feature>
<keyword evidence="3 6" id="KW-0812">Transmembrane</keyword>
<evidence type="ECO:0000256" key="6">
    <source>
        <dbReference type="SAM" id="Phobius"/>
    </source>
</evidence>
<dbReference type="EMBL" id="MDER01000075">
    <property type="protein sequence ID" value="ODP26747.1"/>
    <property type="molecule type" value="Genomic_DNA"/>
</dbReference>
<protein>
    <submittedName>
        <fullName evidence="7">UPF0118 membrane protein</fullName>
    </submittedName>
</protein>
<dbReference type="PATRIC" id="fig|1886670.3.peg.3877"/>
<evidence type="ECO:0000256" key="4">
    <source>
        <dbReference type="ARBA" id="ARBA00022989"/>
    </source>
</evidence>
<feature type="transmembrane region" description="Helical" evidence="6">
    <location>
        <begin position="68"/>
        <end position="90"/>
    </location>
</feature>
<dbReference type="STRING" id="1886670.PTI45_03849"/>
<keyword evidence="4 6" id="KW-1133">Transmembrane helix</keyword>
<evidence type="ECO:0000313" key="8">
    <source>
        <dbReference type="Proteomes" id="UP000094578"/>
    </source>
</evidence>
<reference evidence="7 8" key="1">
    <citation type="submission" date="2016-08" db="EMBL/GenBank/DDBJ databases">
        <title>Genome sequencing of Paenibacillus sp. TI45-13ar, isolated from Korean traditional nuruk.</title>
        <authorList>
            <person name="Kim S.-J."/>
        </authorList>
    </citation>
    <scope>NUCLEOTIDE SEQUENCE [LARGE SCALE GENOMIC DNA]</scope>
    <source>
        <strain evidence="7 8">TI45-13ar</strain>
    </source>
</reference>
<evidence type="ECO:0000313" key="7">
    <source>
        <dbReference type="EMBL" id="ODP26747.1"/>
    </source>
</evidence>
<feature type="transmembrane region" description="Helical" evidence="6">
    <location>
        <begin position="209"/>
        <end position="237"/>
    </location>
</feature>
<dbReference type="GO" id="GO:0016020">
    <property type="term" value="C:membrane"/>
    <property type="evidence" value="ECO:0007669"/>
    <property type="project" value="UniProtKB-SubCell"/>
</dbReference>
<feature type="transmembrane region" description="Helical" evidence="6">
    <location>
        <begin position="268"/>
        <end position="293"/>
    </location>
</feature>
<feature type="transmembrane region" description="Helical" evidence="6">
    <location>
        <begin position="35"/>
        <end position="56"/>
    </location>
</feature>
<dbReference type="AlphaFoldDB" id="A0A1E3KYY4"/>
<feature type="transmembrane region" description="Helical" evidence="6">
    <location>
        <begin position="12"/>
        <end position="29"/>
    </location>
</feature>
<dbReference type="PANTHER" id="PTHR21716:SF68">
    <property type="entry name" value="TRANSPORT PROTEIN YTVI-RELATED"/>
    <property type="match status" value="1"/>
</dbReference>
<dbReference type="GO" id="GO:0055085">
    <property type="term" value="P:transmembrane transport"/>
    <property type="evidence" value="ECO:0007669"/>
    <property type="project" value="TreeGrafter"/>
</dbReference>
<evidence type="ECO:0000256" key="2">
    <source>
        <dbReference type="ARBA" id="ARBA00009773"/>
    </source>
</evidence>
<gene>
    <name evidence="7" type="ORF">PTI45_03849</name>
</gene>
<evidence type="ECO:0000256" key="3">
    <source>
        <dbReference type="ARBA" id="ARBA00022692"/>
    </source>
</evidence>
<dbReference type="Pfam" id="PF01594">
    <property type="entry name" value="AI-2E_transport"/>
    <property type="match status" value="1"/>
</dbReference>
<proteinExistence type="inferred from homology"/>
<comment type="subcellular location">
    <subcellularLocation>
        <location evidence="1">Membrane</location>
        <topology evidence="1">Multi-pass membrane protein</topology>
    </subcellularLocation>
</comment>
<feature type="transmembrane region" description="Helical" evidence="6">
    <location>
        <begin position="155"/>
        <end position="179"/>
    </location>
</feature>
<dbReference type="Proteomes" id="UP000094578">
    <property type="component" value="Unassembled WGS sequence"/>
</dbReference>
<name>A0A1E3KYY4_9BACL</name>
<evidence type="ECO:0000256" key="5">
    <source>
        <dbReference type="ARBA" id="ARBA00023136"/>
    </source>
</evidence>
<dbReference type="PANTHER" id="PTHR21716">
    <property type="entry name" value="TRANSMEMBRANE PROTEIN"/>
    <property type="match status" value="1"/>
</dbReference>